<evidence type="ECO:0000313" key="1">
    <source>
        <dbReference type="EMBL" id="PKB96391.1"/>
    </source>
</evidence>
<gene>
    <name evidence="1" type="ORF">RhiirA5_434930</name>
</gene>
<evidence type="ECO:0000313" key="2">
    <source>
        <dbReference type="Proteomes" id="UP000232722"/>
    </source>
</evidence>
<reference evidence="1 2" key="1">
    <citation type="submission" date="2016-04" db="EMBL/GenBank/DDBJ databases">
        <title>Genome analyses suggest a sexual origin of heterokaryosis in a supposedly ancient asexual fungus.</title>
        <authorList>
            <person name="Ropars J."/>
            <person name="Sedzielewska K."/>
            <person name="Noel J."/>
            <person name="Charron P."/>
            <person name="Farinelli L."/>
            <person name="Marton T."/>
            <person name="Kruger M."/>
            <person name="Pelin A."/>
            <person name="Brachmann A."/>
            <person name="Corradi N."/>
        </authorList>
    </citation>
    <scope>NUCLEOTIDE SEQUENCE [LARGE SCALE GENOMIC DNA]</scope>
    <source>
        <strain evidence="1 2">A5</strain>
    </source>
</reference>
<protein>
    <submittedName>
        <fullName evidence="1">Uncharacterized protein</fullName>
    </submittedName>
</protein>
<dbReference type="VEuPathDB" id="FungiDB:FUN_002150"/>
<dbReference type="Proteomes" id="UP000232722">
    <property type="component" value="Unassembled WGS sequence"/>
</dbReference>
<sequence length="135" mass="15803">MNIKIIDITEQKSLPQGRFNKFQYTVINPVELENTIAVLFYKAEITKDTFQINDKVYKLKICAENLSQETAHGRNLPMITQVQEDWDIYHMMQESEVLNISNIQLEAEKVVPIGKLEKTPEREHIIITEEVRNKD</sequence>
<name>A0A2N0NP95_9GLOM</name>
<organism evidence="1 2">
    <name type="scientific">Rhizophagus irregularis</name>
    <dbReference type="NCBI Taxonomy" id="588596"/>
    <lineage>
        <taxon>Eukaryota</taxon>
        <taxon>Fungi</taxon>
        <taxon>Fungi incertae sedis</taxon>
        <taxon>Mucoromycota</taxon>
        <taxon>Glomeromycotina</taxon>
        <taxon>Glomeromycetes</taxon>
        <taxon>Glomerales</taxon>
        <taxon>Glomeraceae</taxon>
        <taxon>Rhizophagus</taxon>
    </lineage>
</organism>
<dbReference type="AlphaFoldDB" id="A0A2N0NP95"/>
<dbReference type="EMBL" id="LLXJ01003936">
    <property type="protein sequence ID" value="PKB96391.1"/>
    <property type="molecule type" value="Genomic_DNA"/>
</dbReference>
<accession>A0A2N0NP95</accession>
<comment type="caution">
    <text evidence="1">The sequence shown here is derived from an EMBL/GenBank/DDBJ whole genome shotgun (WGS) entry which is preliminary data.</text>
</comment>
<reference evidence="1 2" key="2">
    <citation type="submission" date="2017-09" db="EMBL/GenBank/DDBJ databases">
        <title>Extensive intraspecific genome diversity in a model arbuscular mycorrhizal fungus.</title>
        <authorList>
            <person name="Chen E.C."/>
            <person name="Morin E."/>
            <person name="Beaudet D."/>
            <person name="Noel J."/>
            <person name="Ndikumana S."/>
            <person name="Charron P."/>
            <person name="St-Onge C."/>
            <person name="Giorgi J."/>
            <person name="Grigoriev I.V."/>
            <person name="Roux C."/>
            <person name="Martin F.M."/>
            <person name="Corradi N."/>
        </authorList>
    </citation>
    <scope>NUCLEOTIDE SEQUENCE [LARGE SCALE GENOMIC DNA]</scope>
    <source>
        <strain evidence="1 2">A5</strain>
    </source>
</reference>
<dbReference type="VEuPathDB" id="FungiDB:RhiirA1_405945"/>
<proteinExistence type="predicted"/>